<evidence type="ECO:0008006" key="3">
    <source>
        <dbReference type="Google" id="ProtNLM"/>
    </source>
</evidence>
<dbReference type="SUPFAM" id="SSF54197">
    <property type="entry name" value="HIT-like"/>
    <property type="match status" value="1"/>
</dbReference>
<proteinExistence type="predicted"/>
<dbReference type="Proteomes" id="UP000730482">
    <property type="component" value="Unassembled WGS sequence"/>
</dbReference>
<reference evidence="1 2" key="1">
    <citation type="submission" date="2020-02" db="EMBL/GenBank/DDBJ databases">
        <title>Acidophilic actinobacteria isolated from forest soil.</title>
        <authorList>
            <person name="Golinska P."/>
        </authorList>
    </citation>
    <scope>NUCLEOTIDE SEQUENCE [LARGE SCALE GENOMIC DNA]</scope>
    <source>
        <strain evidence="1 2">NL8</strain>
    </source>
</reference>
<accession>A0ABS5L096</accession>
<dbReference type="InterPro" id="IPR036265">
    <property type="entry name" value="HIT-like_sf"/>
</dbReference>
<keyword evidence="2" id="KW-1185">Reference proteome</keyword>
<organism evidence="1 2">
    <name type="scientific">Catenulispora pinistramenti</name>
    <dbReference type="NCBI Taxonomy" id="2705254"/>
    <lineage>
        <taxon>Bacteria</taxon>
        <taxon>Bacillati</taxon>
        <taxon>Actinomycetota</taxon>
        <taxon>Actinomycetes</taxon>
        <taxon>Catenulisporales</taxon>
        <taxon>Catenulisporaceae</taxon>
        <taxon>Catenulispora</taxon>
    </lineage>
</organism>
<protein>
    <recommendedName>
        <fullName evidence="3">HIT domain-containing protein</fullName>
    </recommendedName>
</protein>
<dbReference type="EMBL" id="JAAFYZ010000149">
    <property type="protein sequence ID" value="MBS2551657.1"/>
    <property type="molecule type" value="Genomic_DNA"/>
</dbReference>
<gene>
    <name evidence="1" type="ORF">KGQ19_32790</name>
</gene>
<evidence type="ECO:0000313" key="2">
    <source>
        <dbReference type="Proteomes" id="UP000730482"/>
    </source>
</evidence>
<sequence length="199" mass="21948">MTAEPSDYVQQLPIGQEIPFDADGIPGWEIFPFEGDLRVKKLEPPVLPEPARNGAPGGTPCQPCSWQDSDYIWTDENWRLRTFPEASIPALVMLEPREHCDLADLPAERAAELGALFQRVERAVLGLGGIARVHVARYGDGGDHLHWWFSARPEGMLQMRGSCLLIWEDVLPKVEAGRWAATNRKIAAAMAADGGTAHV</sequence>
<comment type="caution">
    <text evidence="1">The sequence shown here is derived from an EMBL/GenBank/DDBJ whole genome shotgun (WGS) entry which is preliminary data.</text>
</comment>
<dbReference type="Gene3D" id="3.30.428.10">
    <property type="entry name" value="HIT-like"/>
    <property type="match status" value="1"/>
</dbReference>
<name>A0ABS5L096_9ACTN</name>
<dbReference type="RefSeq" id="WP_212016495.1">
    <property type="nucleotide sequence ID" value="NZ_JAAFYZ010000149.1"/>
</dbReference>
<evidence type="ECO:0000313" key="1">
    <source>
        <dbReference type="EMBL" id="MBS2551657.1"/>
    </source>
</evidence>